<comment type="caution">
    <text evidence="2">The sequence shown here is derived from an EMBL/GenBank/DDBJ whole genome shotgun (WGS) entry which is preliminary data.</text>
</comment>
<organism evidence="2 3">
    <name type="scientific">Thiohalocapsa marina</name>
    <dbReference type="NCBI Taxonomy" id="424902"/>
    <lineage>
        <taxon>Bacteria</taxon>
        <taxon>Pseudomonadati</taxon>
        <taxon>Pseudomonadota</taxon>
        <taxon>Gammaproteobacteria</taxon>
        <taxon>Chromatiales</taxon>
        <taxon>Chromatiaceae</taxon>
        <taxon>Thiohalocapsa</taxon>
    </lineage>
</organism>
<dbReference type="SUPFAM" id="SSF88713">
    <property type="entry name" value="Glycoside hydrolase/deacetylase"/>
    <property type="match status" value="1"/>
</dbReference>
<keyword evidence="3" id="KW-1185">Reference proteome</keyword>
<proteinExistence type="predicted"/>
<dbReference type="CDD" id="cd10931">
    <property type="entry name" value="CE4_u7"/>
    <property type="match status" value="1"/>
</dbReference>
<dbReference type="Proteomes" id="UP000322981">
    <property type="component" value="Unassembled WGS sequence"/>
</dbReference>
<gene>
    <name evidence="2" type="ORF">F2Q65_11000</name>
</gene>
<dbReference type="InterPro" id="IPR054297">
    <property type="entry name" value="DUF7033"/>
</dbReference>
<dbReference type="InterPro" id="IPR011330">
    <property type="entry name" value="Glyco_hydro/deAcase_b/a-brl"/>
</dbReference>
<sequence>MTAAALHWLELILAERFGHAWHLARVGDSLHLSLEGAEGAIAFDTLQAGFTEAHSNQPFTSWDAEREGWHAVLDGALPAPGVVELPSPLIEPHADGHVVHYDILGLAYWMLARVEEVGRTNLDNHLRFPAIASHAFKHGYLDRPVVDEWLHLLGQVMQRQWPGLVLKWHSPRTLVSCDVDSPFAYLERGNGYRMARGLAGDLLKRRSPRLAWRNVRGQWRARRGVHSLDPHRLGLDLIMDVNERAGRAVAFYFIPENTDPRLDNRASLDDPRMRVLLREIHTRGHEIGIHPGYNTYRHPETMKQSVATLRRVLDEERIQQPILGGRQHYLRWETPTTAALWHDNNLDYDTTLTYADRPGFRCGTCHEYPLFDPRQGRALQLRERPLVLMECSVIARRYLGLGYSQEALEMMQGLRETCQHVGGDFTLLWHNSHLGSDRDRQFYRALLS</sequence>
<dbReference type="AlphaFoldDB" id="A0A5M8FQQ1"/>
<dbReference type="Pfam" id="PF23019">
    <property type="entry name" value="DUF7033"/>
    <property type="match status" value="1"/>
</dbReference>
<name>A0A5M8FQQ1_9GAMM</name>
<dbReference type="Gene3D" id="3.20.20.370">
    <property type="entry name" value="Glycoside hydrolase/deacetylase"/>
    <property type="match status" value="1"/>
</dbReference>
<evidence type="ECO:0000259" key="1">
    <source>
        <dbReference type="Pfam" id="PF23019"/>
    </source>
</evidence>
<reference evidence="2 3" key="1">
    <citation type="submission" date="2019-09" db="EMBL/GenBank/DDBJ databases">
        <title>Whole-genome sequence of the purple sulfur bacterium Thiohalocapsa marina DSM 19078.</title>
        <authorList>
            <person name="Kyndt J.A."/>
            <person name="Meyer T.E."/>
        </authorList>
    </citation>
    <scope>NUCLEOTIDE SEQUENCE [LARGE SCALE GENOMIC DNA]</scope>
    <source>
        <strain evidence="2 3">DSM 19078</strain>
    </source>
</reference>
<accession>A0A5M8FQQ1</accession>
<dbReference type="EMBL" id="VWXX01000015">
    <property type="protein sequence ID" value="KAA6184865.1"/>
    <property type="molecule type" value="Genomic_DNA"/>
</dbReference>
<evidence type="ECO:0000313" key="3">
    <source>
        <dbReference type="Proteomes" id="UP000322981"/>
    </source>
</evidence>
<evidence type="ECO:0000313" key="2">
    <source>
        <dbReference type="EMBL" id="KAA6184865.1"/>
    </source>
</evidence>
<protein>
    <recommendedName>
        <fullName evidence="1">DUF7033 domain-containing protein</fullName>
    </recommendedName>
</protein>
<dbReference type="GO" id="GO:0005975">
    <property type="term" value="P:carbohydrate metabolic process"/>
    <property type="evidence" value="ECO:0007669"/>
    <property type="project" value="InterPro"/>
</dbReference>
<feature type="domain" description="DUF7033" evidence="1">
    <location>
        <begin position="99"/>
        <end position="186"/>
    </location>
</feature>
<dbReference type="OrthoDB" id="9784220at2"/>